<name>A0A8S4A5F4_9EUPU</name>
<organism evidence="2 3">
    <name type="scientific">Candidula unifasciata</name>
    <dbReference type="NCBI Taxonomy" id="100452"/>
    <lineage>
        <taxon>Eukaryota</taxon>
        <taxon>Metazoa</taxon>
        <taxon>Spiralia</taxon>
        <taxon>Lophotrochozoa</taxon>
        <taxon>Mollusca</taxon>
        <taxon>Gastropoda</taxon>
        <taxon>Heterobranchia</taxon>
        <taxon>Euthyneura</taxon>
        <taxon>Panpulmonata</taxon>
        <taxon>Eupulmonata</taxon>
        <taxon>Stylommatophora</taxon>
        <taxon>Helicina</taxon>
        <taxon>Helicoidea</taxon>
        <taxon>Geomitridae</taxon>
        <taxon>Candidula</taxon>
    </lineage>
</organism>
<dbReference type="Gene3D" id="2.30.29.30">
    <property type="entry name" value="Pleckstrin-homology domain (PH domain)/Phosphotyrosine-binding domain (PTB)"/>
    <property type="match status" value="1"/>
</dbReference>
<reference evidence="2" key="1">
    <citation type="submission" date="2021-04" db="EMBL/GenBank/DDBJ databases">
        <authorList>
            <consortium name="Molecular Ecology Group"/>
        </authorList>
    </citation>
    <scope>NUCLEOTIDE SEQUENCE</scope>
</reference>
<dbReference type="SUPFAM" id="SSF50729">
    <property type="entry name" value="PH domain-like"/>
    <property type="match status" value="1"/>
</dbReference>
<dbReference type="PROSITE" id="PS50003">
    <property type="entry name" value="PH_DOMAIN"/>
    <property type="match status" value="1"/>
</dbReference>
<dbReference type="OrthoDB" id="1562946at2759"/>
<proteinExistence type="predicted"/>
<feature type="domain" description="PH" evidence="1">
    <location>
        <begin position="20"/>
        <end position="112"/>
    </location>
</feature>
<accession>A0A8S4A5F4</accession>
<evidence type="ECO:0000313" key="3">
    <source>
        <dbReference type="Proteomes" id="UP000678393"/>
    </source>
</evidence>
<gene>
    <name evidence="2" type="ORF">CUNI_LOCUS19169</name>
</gene>
<comment type="caution">
    <text evidence="2">The sequence shown here is derived from an EMBL/GenBank/DDBJ whole genome shotgun (WGS) entry which is preliminary data.</text>
</comment>
<evidence type="ECO:0000259" key="1">
    <source>
        <dbReference type="PROSITE" id="PS50003"/>
    </source>
</evidence>
<dbReference type="InterPro" id="IPR001849">
    <property type="entry name" value="PH_domain"/>
</dbReference>
<dbReference type="Proteomes" id="UP000678393">
    <property type="component" value="Unassembled WGS sequence"/>
</dbReference>
<dbReference type="AlphaFoldDB" id="A0A8S4A5F4"/>
<dbReference type="InterPro" id="IPR051707">
    <property type="entry name" value="PI-Interact_SigTrans_Reg"/>
</dbReference>
<dbReference type="InterPro" id="IPR011993">
    <property type="entry name" value="PH-like_dom_sf"/>
</dbReference>
<dbReference type="Pfam" id="PF00169">
    <property type="entry name" value="PH"/>
    <property type="match status" value="1"/>
</dbReference>
<feature type="non-terminal residue" evidence="2">
    <location>
        <position position="1"/>
    </location>
</feature>
<dbReference type="PANTHER" id="PTHR14336">
    <property type="entry name" value="TANDEM PH DOMAIN CONTAINING PROTEIN"/>
    <property type="match status" value="1"/>
</dbReference>
<dbReference type="SMART" id="SM00233">
    <property type="entry name" value="PH"/>
    <property type="match status" value="1"/>
</dbReference>
<sequence>FLDIISSSSGPIFKGIEAPIILKEGFLIKRAQGRKRFGLKNFKKRFFRLSNQTFSYSKHKGDKHNLFEIPVTDILAVERLEEESFKMKYMFQVVHAERALYIQANNCVEEKE</sequence>
<dbReference type="EMBL" id="CAJHNH020006346">
    <property type="protein sequence ID" value="CAG5133611.1"/>
    <property type="molecule type" value="Genomic_DNA"/>
</dbReference>
<keyword evidence="3" id="KW-1185">Reference proteome</keyword>
<evidence type="ECO:0000313" key="2">
    <source>
        <dbReference type="EMBL" id="CAG5133611.1"/>
    </source>
</evidence>
<feature type="non-terminal residue" evidence="2">
    <location>
        <position position="112"/>
    </location>
</feature>
<protein>
    <recommendedName>
        <fullName evidence="1">PH domain-containing protein</fullName>
    </recommendedName>
</protein>